<reference evidence="1" key="2">
    <citation type="submission" date="2023-01" db="EMBL/GenBank/DDBJ databases">
        <authorList>
            <person name="Sun Q."/>
            <person name="Evtushenko L."/>
        </authorList>
    </citation>
    <scope>NUCLEOTIDE SEQUENCE</scope>
    <source>
        <strain evidence="1">VKM Ac-1401</strain>
    </source>
</reference>
<reference evidence="1" key="1">
    <citation type="journal article" date="2014" name="Int. J. Syst. Evol. Microbiol.">
        <title>Complete genome sequence of Corynebacterium casei LMG S-19264T (=DSM 44701T), isolated from a smear-ripened cheese.</title>
        <authorList>
            <consortium name="US DOE Joint Genome Institute (JGI-PGF)"/>
            <person name="Walter F."/>
            <person name="Albersmeier A."/>
            <person name="Kalinowski J."/>
            <person name="Ruckert C."/>
        </authorList>
    </citation>
    <scope>NUCLEOTIDE SEQUENCE</scope>
    <source>
        <strain evidence="1">VKM Ac-1401</strain>
    </source>
</reference>
<dbReference type="EMBL" id="BSEN01000015">
    <property type="protein sequence ID" value="GLJ77474.1"/>
    <property type="molecule type" value="Genomic_DNA"/>
</dbReference>
<evidence type="ECO:0000313" key="2">
    <source>
        <dbReference type="Proteomes" id="UP001142372"/>
    </source>
</evidence>
<organism evidence="1 2">
    <name type="scientific">Leifsonia poae</name>
    <dbReference type="NCBI Taxonomy" id="110933"/>
    <lineage>
        <taxon>Bacteria</taxon>
        <taxon>Bacillati</taxon>
        <taxon>Actinomycetota</taxon>
        <taxon>Actinomycetes</taxon>
        <taxon>Micrococcales</taxon>
        <taxon>Microbacteriaceae</taxon>
        <taxon>Leifsonia</taxon>
    </lineage>
</organism>
<dbReference type="AlphaFoldDB" id="A0A9W6M191"/>
<gene>
    <name evidence="1" type="ORF">GCM10017584_30480</name>
</gene>
<evidence type="ECO:0008006" key="3">
    <source>
        <dbReference type="Google" id="ProtNLM"/>
    </source>
</evidence>
<keyword evidence="2" id="KW-1185">Reference proteome</keyword>
<accession>A0A9W6M191</accession>
<evidence type="ECO:0000313" key="1">
    <source>
        <dbReference type="EMBL" id="GLJ77474.1"/>
    </source>
</evidence>
<dbReference type="Proteomes" id="UP001142372">
    <property type="component" value="Unassembled WGS sequence"/>
</dbReference>
<name>A0A9W6M191_9MICO</name>
<sequence length="141" mass="15520">MAARGRMIADELARELRAAGLSWHPVSGDTFAIDRSELAGDRFTVSEMTIEPHEFDTGTILGFNGTTEWALDSLALEDALWIPREDQLRELLGGSFRHLARTSDGYRVTILLAGEDRYFDEEDAATAYGRALLSLIGATVS</sequence>
<proteinExistence type="predicted"/>
<comment type="caution">
    <text evidence="1">The sequence shown here is derived from an EMBL/GenBank/DDBJ whole genome shotgun (WGS) entry which is preliminary data.</text>
</comment>
<protein>
    <recommendedName>
        <fullName evidence="3">Pilus assembly protein CpaE</fullName>
    </recommendedName>
</protein>